<evidence type="ECO:0000313" key="4">
    <source>
        <dbReference type="Proteomes" id="UP000640333"/>
    </source>
</evidence>
<organism evidence="3 4">
    <name type="scientific">Pontibacterium sinense</name>
    <dbReference type="NCBI Taxonomy" id="2781979"/>
    <lineage>
        <taxon>Bacteria</taxon>
        <taxon>Pseudomonadati</taxon>
        <taxon>Pseudomonadota</taxon>
        <taxon>Gammaproteobacteria</taxon>
        <taxon>Oceanospirillales</taxon>
        <taxon>Oceanospirillaceae</taxon>
        <taxon>Pontibacterium</taxon>
    </lineage>
</organism>
<evidence type="ECO:0000256" key="1">
    <source>
        <dbReference type="SAM" id="SignalP"/>
    </source>
</evidence>
<dbReference type="EMBL" id="JADEYS010000002">
    <property type="protein sequence ID" value="MBE9396329.1"/>
    <property type="molecule type" value="Genomic_DNA"/>
</dbReference>
<dbReference type="PANTHER" id="PTHR38342">
    <property type="entry name" value="SLR5037 PROTEIN"/>
    <property type="match status" value="1"/>
</dbReference>
<dbReference type="InterPro" id="IPR035923">
    <property type="entry name" value="TT1751-like_sf"/>
</dbReference>
<sequence length="149" mass="16118">MRKQLTGLALTALISAPVMADNGIITVQSKHDVATTADKLESVLNDKGMTVFTRINHAEGAKKANLELRPTEVVIFGNPKVGTPLMLCSQTTALDLPQKALIWEDEKGQTWLSYNDPEYLKERHNIEGCDAVIGKVKGALAKFAGAATQ</sequence>
<feature type="signal peptide" evidence="1">
    <location>
        <begin position="1"/>
        <end position="20"/>
    </location>
</feature>
<keyword evidence="4" id="KW-1185">Reference proteome</keyword>
<dbReference type="Pfam" id="PF03625">
    <property type="entry name" value="DUF302"/>
    <property type="match status" value="1"/>
</dbReference>
<feature type="domain" description="DUF302" evidence="2">
    <location>
        <begin position="55"/>
        <end position="117"/>
    </location>
</feature>
<proteinExistence type="predicted"/>
<dbReference type="SUPFAM" id="SSF103247">
    <property type="entry name" value="TT1751-like"/>
    <property type="match status" value="1"/>
</dbReference>
<accession>A0A8J7JYC7</accession>
<keyword evidence="1" id="KW-0732">Signal</keyword>
<dbReference type="AlphaFoldDB" id="A0A8J7JYC7"/>
<name>A0A8J7JYC7_9GAMM</name>
<dbReference type="Gene3D" id="3.30.310.70">
    <property type="entry name" value="TT1751-like domain"/>
    <property type="match status" value="1"/>
</dbReference>
<gene>
    <name evidence="3" type="ORF">IOQ59_03545</name>
</gene>
<dbReference type="PANTHER" id="PTHR38342:SF2">
    <property type="entry name" value="INNER MEMBRANE OR EXPORTED"/>
    <property type="match status" value="1"/>
</dbReference>
<dbReference type="InterPro" id="IPR005180">
    <property type="entry name" value="DUF302"/>
</dbReference>
<dbReference type="RefSeq" id="WP_193951873.1">
    <property type="nucleotide sequence ID" value="NZ_JADEYS010000002.1"/>
</dbReference>
<reference evidence="3" key="1">
    <citation type="submission" date="2020-10" db="EMBL/GenBank/DDBJ databases">
        <title>Bacterium isolated from coastal waters sediment.</title>
        <authorList>
            <person name="Chen R.-J."/>
            <person name="Lu D.-C."/>
            <person name="Zhu K.-L."/>
            <person name="Du Z.-J."/>
        </authorList>
    </citation>
    <scope>NUCLEOTIDE SEQUENCE</scope>
    <source>
        <strain evidence="3">N1Y112</strain>
    </source>
</reference>
<feature type="chain" id="PRO_5035224000" evidence="1">
    <location>
        <begin position="21"/>
        <end position="149"/>
    </location>
</feature>
<dbReference type="Proteomes" id="UP000640333">
    <property type="component" value="Unassembled WGS sequence"/>
</dbReference>
<evidence type="ECO:0000259" key="2">
    <source>
        <dbReference type="Pfam" id="PF03625"/>
    </source>
</evidence>
<evidence type="ECO:0000313" key="3">
    <source>
        <dbReference type="EMBL" id="MBE9396329.1"/>
    </source>
</evidence>
<comment type="caution">
    <text evidence="3">The sequence shown here is derived from an EMBL/GenBank/DDBJ whole genome shotgun (WGS) entry which is preliminary data.</text>
</comment>
<protein>
    <submittedName>
        <fullName evidence="3">DUF302 domain-containing protein</fullName>
    </submittedName>
</protein>
<dbReference type="CDD" id="cd14797">
    <property type="entry name" value="DUF302"/>
    <property type="match status" value="1"/>
</dbReference>